<keyword evidence="7" id="KW-0460">Magnesium</keyword>
<comment type="caution">
    <text evidence="15">The sequence shown here is derived from an EMBL/GenBank/DDBJ whole genome shotgun (WGS) entry which is preliminary data.</text>
</comment>
<dbReference type="FunFam" id="3.60.40.10:FF:000047">
    <property type="entry name" value="Protein phosphatase 2C 70"/>
    <property type="match status" value="1"/>
</dbReference>
<feature type="domain" description="PPM-type phosphatase" evidence="14">
    <location>
        <begin position="162"/>
        <end position="431"/>
    </location>
</feature>
<proteinExistence type="inferred from homology"/>
<dbReference type="InterPro" id="IPR015655">
    <property type="entry name" value="PP2C"/>
</dbReference>
<comment type="catalytic activity">
    <reaction evidence="10">
        <text>O-phospho-L-seryl-[protein] + H2O = L-seryl-[protein] + phosphate</text>
        <dbReference type="Rhea" id="RHEA:20629"/>
        <dbReference type="Rhea" id="RHEA-COMP:9863"/>
        <dbReference type="Rhea" id="RHEA-COMP:11604"/>
        <dbReference type="ChEBI" id="CHEBI:15377"/>
        <dbReference type="ChEBI" id="CHEBI:29999"/>
        <dbReference type="ChEBI" id="CHEBI:43474"/>
        <dbReference type="ChEBI" id="CHEBI:83421"/>
        <dbReference type="EC" id="3.1.3.16"/>
    </reaction>
</comment>
<dbReference type="EC" id="3.1.3.16" evidence="4"/>
<comment type="similarity">
    <text evidence="3">Belongs to the PP2C family.</text>
</comment>
<dbReference type="PANTHER" id="PTHR13832:SF643">
    <property type="entry name" value="PROTEIN PHOSPHATASE 2C-RELATED"/>
    <property type="match status" value="1"/>
</dbReference>
<dbReference type="GO" id="GO:0046872">
    <property type="term" value="F:metal ion binding"/>
    <property type="evidence" value="ECO:0007669"/>
    <property type="project" value="UniProtKB-KW"/>
</dbReference>
<organism evidence="15">
    <name type="scientific">Zea mays</name>
    <name type="common">Maize</name>
    <dbReference type="NCBI Taxonomy" id="4577"/>
    <lineage>
        <taxon>Eukaryota</taxon>
        <taxon>Viridiplantae</taxon>
        <taxon>Streptophyta</taxon>
        <taxon>Embryophyta</taxon>
        <taxon>Tracheophyta</taxon>
        <taxon>Spermatophyta</taxon>
        <taxon>Magnoliopsida</taxon>
        <taxon>Liliopsida</taxon>
        <taxon>Poales</taxon>
        <taxon>Poaceae</taxon>
        <taxon>PACMAD clade</taxon>
        <taxon>Panicoideae</taxon>
        <taxon>Andropogonodae</taxon>
        <taxon>Andropogoneae</taxon>
        <taxon>Tripsacinae</taxon>
        <taxon>Zea</taxon>
    </lineage>
</organism>
<dbReference type="Gene3D" id="2.60.200.20">
    <property type="match status" value="1"/>
</dbReference>
<keyword evidence="8" id="KW-0904">Protein phosphatase</keyword>
<evidence type="ECO:0000256" key="5">
    <source>
        <dbReference type="ARBA" id="ARBA00022723"/>
    </source>
</evidence>
<dbReference type="CDD" id="cd00143">
    <property type="entry name" value="PP2Cc"/>
    <property type="match status" value="1"/>
</dbReference>
<dbReference type="InterPro" id="IPR000222">
    <property type="entry name" value="PP2C_BS"/>
</dbReference>
<evidence type="ECO:0000256" key="4">
    <source>
        <dbReference type="ARBA" id="ARBA00013081"/>
    </source>
</evidence>
<evidence type="ECO:0000256" key="8">
    <source>
        <dbReference type="ARBA" id="ARBA00022912"/>
    </source>
</evidence>
<comment type="cofactor">
    <cofactor evidence="2">
        <name>Mg(2+)</name>
        <dbReference type="ChEBI" id="CHEBI:18420"/>
    </cofactor>
</comment>
<name>A0A3L6FUM0_MAIZE</name>
<feature type="compositionally biased region" description="Polar residues" evidence="12">
    <location>
        <begin position="51"/>
        <end position="63"/>
    </location>
</feature>
<evidence type="ECO:0000256" key="11">
    <source>
        <dbReference type="ARBA" id="ARBA00048336"/>
    </source>
</evidence>
<evidence type="ECO:0000256" key="3">
    <source>
        <dbReference type="ARBA" id="ARBA00006702"/>
    </source>
</evidence>
<dbReference type="InterPro" id="IPR000253">
    <property type="entry name" value="FHA_dom"/>
</dbReference>
<comment type="catalytic activity">
    <reaction evidence="11">
        <text>O-phospho-L-threonyl-[protein] + H2O = L-threonyl-[protein] + phosphate</text>
        <dbReference type="Rhea" id="RHEA:47004"/>
        <dbReference type="Rhea" id="RHEA-COMP:11060"/>
        <dbReference type="Rhea" id="RHEA-COMP:11605"/>
        <dbReference type="ChEBI" id="CHEBI:15377"/>
        <dbReference type="ChEBI" id="CHEBI:30013"/>
        <dbReference type="ChEBI" id="CHEBI:43474"/>
        <dbReference type="ChEBI" id="CHEBI:61977"/>
        <dbReference type="EC" id="3.1.3.16"/>
    </reaction>
</comment>
<dbReference type="EMBL" id="NCVQ01000003">
    <property type="protein sequence ID" value="PWZ38466.1"/>
    <property type="molecule type" value="Genomic_DNA"/>
</dbReference>
<evidence type="ECO:0000313" key="15">
    <source>
        <dbReference type="EMBL" id="PWZ38466.1"/>
    </source>
</evidence>
<dbReference type="SMART" id="SM00240">
    <property type="entry name" value="FHA"/>
    <property type="match status" value="1"/>
</dbReference>
<dbReference type="SUPFAM" id="SSF81606">
    <property type="entry name" value="PP2C-like"/>
    <property type="match status" value="1"/>
</dbReference>
<dbReference type="SMART" id="SM00332">
    <property type="entry name" value="PP2Cc"/>
    <property type="match status" value="1"/>
</dbReference>
<keyword evidence="9" id="KW-0464">Manganese</keyword>
<evidence type="ECO:0000256" key="7">
    <source>
        <dbReference type="ARBA" id="ARBA00022842"/>
    </source>
</evidence>
<dbReference type="ExpressionAtlas" id="A0A3L6FUM0">
    <property type="expression patterns" value="baseline and differential"/>
</dbReference>
<comment type="cofactor">
    <cofactor evidence="1">
        <name>Mn(2+)</name>
        <dbReference type="ChEBI" id="CHEBI:29035"/>
    </cofactor>
</comment>
<keyword evidence="6" id="KW-0378">Hydrolase</keyword>
<evidence type="ECO:0000256" key="12">
    <source>
        <dbReference type="SAM" id="MobiDB-lite"/>
    </source>
</evidence>
<gene>
    <name evidence="15" type="primary">KAPP_1</name>
    <name evidence="15" type="ORF">Zm00014a_041048</name>
</gene>
<evidence type="ECO:0000259" key="14">
    <source>
        <dbReference type="PROSITE" id="PS51746"/>
    </source>
</evidence>
<dbReference type="PANTHER" id="PTHR13832">
    <property type="entry name" value="PROTEIN PHOSPHATASE 2C"/>
    <property type="match status" value="1"/>
</dbReference>
<accession>A0A3L6FUM0</accession>
<evidence type="ECO:0000259" key="13">
    <source>
        <dbReference type="PROSITE" id="PS50006"/>
    </source>
</evidence>
<dbReference type="GO" id="GO:0004722">
    <property type="term" value="F:protein serine/threonine phosphatase activity"/>
    <property type="evidence" value="ECO:0007669"/>
    <property type="project" value="UniProtKB-EC"/>
</dbReference>
<dbReference type="InterPro" id="IPR008984">
    <property type="entry name" value="SMAD_FHA_dom_sf"/>
</dbReference>
<evidence type="ECO:0000256" key="6">
    <source>
        <dbReference type="ARBA" id="ARBA00022801"/>
    </source>
</evidence>
<dbReference type="PROSITE" id="PS50006">
    <property type="entry name" value="FHA_DOMAIN"/>
    <property type="match status" value="1"/>
</dbReference>
<dbReference type="PROSITE" id="PS51746">
    <property type="entry name" value="PPM_2"/>
    <property type="match status" value="1"/>
</dbReference>
<dbReference type="InterPro" id="IPR001932">
    <property type="entry name" value="PPM-type_phosphatase-like_dom"/>
</dbReference>
<keyword evidence="5" id="KW-0479">Metal-binding</keyword>
<evidence type="ECO:0000256" key="9">
    <source>
        <dbReference type="ARBA" id="ARBA00023211"/>
    </source>
</evidence>
<reference evidence="15" key="1">
    <citation type="journal article" date="2018" name="Nat. Genet.">
        <title>Extensive intraspecific gene order and gene structural variations between Mo17 and other maize genomes.</title>
        <authorList>
            <person name="Sun S."/>
            <person name="Zhou Y."/>
            <person name="Chen J."/>
            <person name="Shi J."/>
            <person name="Zhao H."/>
            <person name="Zhao H."/>
            <person name="Song W."/>
            <person name="Zhang M."/>
            <person name="Cui Y."/>
            <person name="Dong X."/>
            <person name="Liu H."/>
            <person name="Ma X."/>
            <person name="Jiao Y."/>
            <person name="Wang B."/>
            <person name="Wei X."/>
            <person name="Stein J.C."/>
            <person name="Glaubitz J.C."/>
            <person name="Lu F."/>
            <person name="Yu G."/>
            <person name="Liang C."/>
            <person name="Fengler K."/>
            <person name="Li B."/>
            <person name="Rafalski A."/>
            <person name="Schnable P.S."/>
            <person name="Ware D.H."/>
            <person name="Buckler E.S."/>
            <person name="Lai J."/>
        </authorList>
    </citation>
    <scope>NUCLEOTIDE SEQUENCE [LARGE SCALE GENOMIC DNA]</scope>
    <source>
        <tissue evidence="15">Seedling</tissue>
    </source>
</reference>
<dbReference type="AlphaFoldDB" id="A0A3L6FUM0"/>
<dbReference type="InterPro" id="IPR036457">
    <property type="entry name" value="PPM-type-like_dom_sf"/>
</dbReference>
<feature type="region of interest" description="Disordered" evidence="12">
    <location>
        <begin position="49"/>
        <end position="76"/>
    </location>
</feature>
<evidence type="ECO:0000256" key="1">
    <source>
        <dbReference type="ARBA" id="ARBA00001936"/>
    </source>
</evidence>
<dbReference type="Proteomes" id="UP000251960">
    <property type="component" value="Chromosome 2"/>
</dbReference>
<dbReference type="SUPFAM" id="SSF49879">
    <property type="entry name" value="SMAD/FHA domain"/>
    <property type="match status" value="1"/>
</dbReference>
<dbReference type="Gene3D" id="3.60.40.10">
    <property type="entry name" value="PPM-type phosphatase domain"/>
    <property type="match status" value="1"/>
</dbReference>
<dbReference type="PROSITE" id="PS01032">
    <property type="entry name" value="PPM_1"/>
    <property type="match status" value="1"/>
</dbReference>
<evidence type="ECO:0000256" key="2">
    <source>
        <dbReference type="ARBA" id="ARBA00001946"/>
    </source>
</evidence>
<protein>
    <recommendedName>
        <fullName evidence="4">protein-serine/threonine phosphatase</fullName>
        <ecNumber evidence="4">3.1.3.16</ecNumber>
    </recommendedName>
</protein>
<dbReference type="Pfam" id="PF00481">
    <property type="entry name" value="PP2C"/>
    <property type="match status" value="1"/>
</dbReference>
<feature type="domain" description="FHA" evidence="13">
    <location>
        <begin position="112"/>
        <end position="163"/>
    </location>
</feature>
<sequence length="442" mass="48645">MQLLIQGGLIQMNVVLHKLLRITTDTDFVGETHVINIENDTSEEFRLGSTLRRTSPAKLTTPAQKHRRVSGDDYHNGSVPLKDSTYRKLSFKLDLDILIVHCLQSRPSMLPITLGRVPPSDLVLKDSEVSGKHAQINWNAKTLKWELVDMGSLNGTFLNSQAVHHPDAESRHWGEPAELAHGDIITLGTSSKLSFGLFGIFDGHGGDGAAKAVSKILPENLGYILSHPETKERVQSCSDASDVLRYAFTLTEDAIDHQYEGCTGTALLIWFDQNKDCFAQCANLGDSACVMSVNGKTIDMTEDHRVASATERARIARTGQPLKDGEVRLNGLNLARMFGDKFLKEQDSRFSSEPYLSQAVRITKACTAFAVIASDGLWDVISTKRAVQLVVEGTERYSGDSASAAKVANRVLDEARSLRTKDNTSLIFVDFDILRTDPCIAK</sequence>
<evidence type="ECO:0000256" key="10">
    <source>
        <dbReference type="ARBA" id="ARBA00047761"/>
    </source>
</evidence>